<sequence length="111" mass="12195">MIAYLIALSFLILCAESYAKTRRVLDARPRPDTRLSTAYTFLGGYAAPVCALGLLVWGFFIFDWWFPIVALIGCSAAIALIFGRFMESFAAGLVLISFPLGAVSCLYWLVA</sequence>
<dbReference type="OrthoDB" id="7276059at2"/>
<dbReference type="EMBL" id="LT629736">
    <property type="protein sequence ID" value="SDR99037.1"/>
    <property type="molecule type" value="Genomic_DNA"/>
</dbReference>
<name>A0A1H1NJD4_9GAMM</name>
<keyword evidence="1" id="KW-1133">Transmembrane helix</keyword>
<dbReference type="STRING" id="487184.SAMN05216421_0699"/>
<organism evidence="2 3">
    <name type="scientific">Halopseudomonas xinjiangensis</name>
    <dbReference type="NCBI Taxonomy" id="487184"/>
    <lineage>
        <taxon>Bacteria</taxon>
        <taxon>Pseudomonadati</taxon>
        <taxon>Pseudomonadota</taxon>
        <taxon>Gammaproteobacteria</taxon>
        <taxon>Pseudomonadales</taxon>
        <taxon>Pseudomonadaceae</taxon>
        <taxon>Halopseudomonas</taxon>
    </lineage>
</organism>
<gene>
    <name evidence="2" type="ORF">SAMN05216421_0699</name>
</gene>
<evidence type="ECO:0000313" key="3">
    <source>
        <dbReference type="Proteomes" id="UP000243207"/>
    </source>
</evidence>
<protein>
    <recommendedName>
        <fullName evidence="4">DUF3325 domain-containing protein</fullName>
    </recommendedName>
</protein>
<evidence type="ECO:0000256" key="1">
    <source>
        <dbReference type="SAM" id="Phobius"/>
    </source>
</evidence>
<keyword evidence="1" id="KW-0812">Transmembrane</keyword>
<feature type="transmembrane region" description="Helical" evidence="1">
    <location>
        <begin position="35"/>
        <end position="57"/>
    </location>
</feature>
<dbReference type="AlphaFoldDB" id="A0A1H1NJD4"/>
<evidence type="ECO:0008006" key="4">
    <source>
        <dbReference type="Google" id="ProtNLM"/>
    </source>
</evidence>
<feature type="transmembrane region" description="Helical" evidence="1">
    <location>
        <begin position="64"/>
        <end position="83"/>
    </location>
</feature>
<evidence type="ECO:0000313" key="2">
    <source>
        <dbReference type="EMBL" id="SDR99037.1"/>
    </source>
</evidence>
<reference evidence="3" key="1">
    <citation type="submission" date="2016-10" db="EMBL/GenBank/DDBJ databases">
        <authorList>
            <person name="Varghese N."/>
            <person name="Submissions S."/>
        </authorList>
    </citation>
    <scope>NUCLEOTIDE SEQUENCE [LARGE SCALE GENOMIC DNA]</scope>
    <source>
        <strain evidence="3">NRRL B-51270</strain>
    </source>
</reference>
<feature type="transmembrane region" description="Helical" evidence="1">
    <location>
        <begin position="89"/>
        <end position="110"/>
    </location>
</feature>
<keyword evidence="1" id="KW-0472">Membrane</keyword>
<dbReference type="Proteomes" id="UP000243207">
    <property type="component" value="Chromosome I"/>
</dbReference>
<proteinExistence type="predicted"/>
<keyword evidence="3" id="KW-1185">Reference proteome</keyword>
<dbReference type="RefSeq" id="WP_093391842.1">
    <property type="nucleotide sequence ID" value="NZ_LT629736.1"/>
</dbReference>
<accession>A0A1H1NJD4</accession>